<dbReference type="InterPro" id="IPR002156">
    <property type="entry name" value="RNaseH_domain"/>
</dbReference>
<dbReference type="EMBL" id="JANJYJ010000010">
    <property type="protein sequence ID" value="KAK3184978.1"/>
    <property type="molecule type" value="Genomic_DNA"/>
</dbReference>
<dbReference type="PROSITE" id="PS50879">
    <property type="entry name" value="RNASE_H_1"/>
    <property type="match status" value="1"/>
</dbReference>
<organism evidence="2 3">
    <name type="scientific">Dipteronia sinensis</name>
    <dbReference type="NCBI Taxonomy" id="43782"/>
    <lineage>
        <taxon>Eukaryota</taxon>
        <taxon>Viridiplantae</taxon>
        <taxon>Streptophyta</taxon>
        <taxon>Embryophyta</taxon>
        <taxon>Tracheophyta</taxon>
        <taxon>Spermatophyta</taxon>
        <taxon>Magnoliopsida</taxon>
        <taxon>eudicotyledons</taxon>
        <taxon>Gunneridae</taxon>
        <taxon>Pentapetalae</taxon>
        <taxon>rosids</taxon>
        <taxon>malvids</taxon>
        <taxon>Sapindales</taxon>
        <taxon>Sapindaceae</taxon>
        <taxon>Hippocastanoideae</taxon>
        <taxon>Acereae</taxon>
        <taxon>Dipteronia</taxon>
    </lineage>
</organism>
<sequence>MVFKGISTDISQAADLVHFRIVWWFKYHGKGSQLPISTMLLNIKDSCMELNIVKPTKLAAWTPPTINALKFNVDGSARGNPGNAGIGGVLRDSYGNVWGLFSVFIGRLDSNSAEILAIHRAVSMCAQSQSLLGKEIDIVSDSKIVVSWVNSEGFGILKLVDVIYDIRNSLKLLGNTKVIYNSRASNSFVDLLAKNGSALEGDRVIWEKTKINIDDGGGGDNNGLQCSLATVVLKVGLRSQDSIDKIRKLVRGFQEVKEVSMDIQKQLVIITVMGTMDGQALAEYLKKKLKRPAEIVPPENDKEYNVYMASMAKPTTYADFGYNARDFHANIPCLPRQGMGYF</sequence>
<dbReference type="GO" id="GO:0004523">
    <property type="term" value="F:RNA-DNA hybrid ribonuclease activity"/>
    <property type="evidence" value="ECO:0007669"/>
    <property type="project" value="InterPro"/>
</dbReference>
<dbReference type="Proteomes" id="UP001281410">
    <property type="component" value="Unassembled WGS sequence"/>
</dbReference>
<dbReference type="InterPro" id="IPR036397">
    <property type="entry name" value="RNaseH_sf"/>
</dbReference>
<dbReference type="Gene3D" id="3.30.420.10">
    <property type="entry name" value="Ribonuclease H-like superfamily/Ribonuclease H"/>
    <property type="match status" value="1"/>
</dbReference>
<accession>A0AAD9ZNG2</accession>
<dbReference type="Pfam" id="PF13456">
    <property type="entry name" value="RVT_3"/>
    <property type="match status" value="1"/>
</dbReference>
<protein>
    <recommendedName>
        <fullName evidence="1">RNase H type-1 domain-containing protein</fullName>
    </recommendedName>
</protein>
<dbReference type="InterPro" id="IPR012337">
    <property type="entry name" value="RNaseH-like_sf"/>
</dbReference>
<evidence type="ECO:0000313" key="2">
    <source>
        <dbReference type="EMBL" id="KAK3184978.1"/>
    </source>
</evidence>
<dbReference type="InterPro" id="IPR044730">
    <property type="entry name" value="RNase_H-like_dom_plant"/>
</dbReference>
<reference evidence="2" key="1">
    <citation type="journal article" date="2023" name="Plant J.">
        <title>Genome sequences and population genomics provide insights into the demographic history, inbreeding, and mutation load of two 'living fossil' tree species of Dipteronia.</title>
        <authorList>
            <person name="Feng Y."/>
            <person name="Comes H.P."/>
            <person name="Chen J."/>
            <person name="Zhu S."/>
            <person name="Lu R."/>
            <person name="Zhang X."/>
            <person name="Li P."/>
            <person name="Qiu J."/>
            <person name="Olsen K.M."/>
            <person name="Qiu Y."/>
        </authorList>
    </citation>
    <scope>NUCLEOTIDE SEQUENCE</scope>
    <source>
        <strain evidence="2">NBL</strain>
    </source>
</reference>
<dbReference type="PANTHER" id="PTHR33033:SF118">
    <property type="entry name" value="OS02G0175302 PROTEIN"/>
    <property type="match status" value="1"/>
</dbReference>
<dbReference type="SUPFAM" id="SSF53098">
    <property type="entry name" value="Ribonuclease H-like"/>
    <property type="match status" value="1"/>
</dbReference>
<evidence type="ECO:0000259" key="1">
    <source>
        <dbReference type="PROSITE" id="PS50879"/>
    </source>
</evidence>
<dbReference type="Gene3D" id="3.30.70.100">
    <property type="match status" value="1"/>
</dbReference>
<dbReference type="PANTHER" id="PTHR33033">
    <property type="entry name" value="POLYNUCLEOTIDYL TRANSFERASE, RIBONUCLEASE H-LIKE SUPERFAMILY PROTEIN-RELATED"/>
    <property type="match status" value="1"/>
</dbReference>
<dbReference type="CDD" id="cd06222">
    <property type="entry name" value="RNase_H_like"/>
    <property type="match status" value="1"/>
</dbReference>
<proteinExistence type="predicted"/>
<dbReference type="AlphaFoldDB" id="A0AAD9ZNG2"/>
<dbReference type="GO" id="GO:0003676">
    <property type="term" value="F:nucleic acid binding"/>
    <property type="evidence" value="ECO:0007669"/>
    <property type="project" value="InterPro"/>
</dbReference>
<gene>
    <name evidence="2" type="ORF">Dsin_032264</name>
</gene>
<feature type="domain" description="RNase H type-1" evidence="1">
    <location>
        <begin position="65"/>
        <end position="198"/>
    </location>
</feature>
<name>A0AAD9ZNG2_9ROSI</name>
<evidence type="ECO:0000313" key="3">
    <source>
        <dbReference type="Proteomes" id="UP001281410"/>
    </source>
</evidence>
<keyword evidence="3" id="KW-1185">Reference proteome</keyword>
<comment type="caution">
    <text evidence="2">The sequence shown here is derived from an EMBL/GenBank/DDBJ whole genome shotgun (WGS) entry which is preliminary data.</text>
</comment>